<reference evidence="3" key="2">
    <citation type="submission" date="2021-04" db="EMBL/GenBank/DDBJ databases">
        <authorList>
            <person name="Gilroy R."/>
        </authorList>
    </citation>
    <scope>NUCLEOTIDE SEQUENCE</scope>
    <source>
        <strain evidence="3">ChiSjej5B23-2810</strain>
    </source>
</reference>
<dbReference type="SUPFAM" id="SSF57783">
    <property type="entry name" value="Zinc beta-ribbon"/>
    <property type="match status" value="1"/>
</dbReference>
<keyword evidence="1" id="KW-1133">Transmembrane helix</keyword>
<comment type="caution">
    <text evidence="3">The sequence shown here is derived from an EMBL/GenBank/DDBJ whole genome shotgun (WGS) entry which is preliminary data.</text>
</comment>
<evidence type="ECO:0000313" key="3">
    <source>
        <dbReference type="EMBL" id="HJC45535.1"/>
    </source>
</evidence>
<feature type="domain" description="Putative zinc-ribbon" evidence="2">
    <location>
        <begin position="3"/>
        <end position="27"/>
    </location>
</feature>
<keyword evidence="1" id="KW-0472">Membrane</keyword>
<organism evidence="3 4">
    <name type="scientific">Candidatus Faecalibacterium faecigallinarum</name>
    <dbReference type="NCBI Taxonomy" id="2838577"/>
    <lineage>
        <taxon>Bacteria</taxon>
        <taxon>Bacillati</taxon>
        <taxon>Bacillota</taxon>
        <taxon>Clostridia</taxon>
        <taxon>Eubacteriales</taxon>
        <taxon>Oscillospiraceae</taxon>
        <taxon>Faecalibacterium</taxon>
    </lineage>
</organism>
<evidence type="ECO:0000259" key="2">
    <source>
        <dbReference type="Pfam" id="PF13248"/>
    </source>
</evidence>
<name>A0A9D2P7G7_9FIRM</name>
<keyword evidence="1" id="KW-0812">Transmembrane</keyword>
<accession>A0A9D2P7G7</accession>
<dbReference type="Pfam" id="PF13248">
    <property type="entry name" value="Zn_ribbon_3"/>
    <property type="match status" value="1"/>
</dbReference>
<feature type="transmembrane region" description="Helical" evidence="1">
    <location>
        <begin position="48"/>
        <end position="67"/>
    </location>
</feature>
<evidence type="ECO:0000313" key="4">
    <source>
        <dbReference type="Proteomes" id="UP000823906"/>
    </source>
</evidence>
<protein>
    <submittedName>
        <fullName evidence="3">Zinc ribbon domain-containing protein</fullName>
    </submittedName>
</protein>
<sequence length="209" mass="23608">MAMMYCPYCGQPILDGTIYCAHCGKVLRPTSVKNDFDYRRTGKPRRHGCLSIALRILLLILLFLFVVGSCSESARSSEEAFDQYMQGVYGGDPKKLEGLFVSEIVARQRGQNDFDIRDSIHVEDIPAKLAEQYGSDYQITYRLLSEQEVRGDNALQGIHVLLQLSGDDTHFDAVRYLYYELEIEGSKRSDTKMDVLIAAEIGGSWYILA</sequence>
<dbReference type="AlphaFoldDB" id="A0A9D2P7G7"/>
<proteinExistence type="predicted"/>
<dbReference type="Proteomes" id="UP000823906">
    <property type="component" value="Unassembled WGS sequence"/>
</dbReference>
<dbReference type="EMBL" id="DWWN01000035">
    <property type="protein sequence ID" value="HJC45535.1"/>
    <property type="molecule type" value="Genomic_DNA"/>
</dbReference>
<reference evidence="3" key="1">
    <citation type="journal article" date="2021" name="PeerJ">
        <title>Extensive microbial diversity within the chicken gut microbiome revealed by metagenomics and culture.</title>
        <authorList>
            <person name="Gilroy R."/>
            <person name="Ravi A."/>
            <person name="Getino M."/>
            <person name="Pursley I."/>
            <person name="Horton D.L."/>
            <person name="Alikhan N.F."/>
            <person name="Baker D."/>
            <person name="Gharbi K."/>
            <person name="Hall N."/>
            <person name="Watson M."/>
            <person name="Adriaenssens E.M."/>
            <person name="Foster-Nyarko E."/>
            <person name="Jarju S."/>
            <person name="Secka A."/>
            <person name="Antonio M."/>
            <person name="Oren A."/>
            <person name="Chaudhuri R.R."/>
            <person name="La Ragione R."/>
            <person name="Hildebrand F."/>
            <person name="Pallen M.J."/>
        </authorList>
    </citation>
    <scope>NUCLEOTIDE SEQUENCE</scope>
    <source>
        <strain evidence="3">ChiSjej5B23-2810</strain>
    </source>
</reference>
<evidence type="ECO:0000256" key="1">
    <source>
        <dbReference type="SAM" id="Phobius"/>
    </source>
</evidence>
<dbReference type="InterPro" id="IPR059113">
    <property type="entry name" value="Znf_ribbon"/>
</dbReference>
<gene>
    <name evidence="3" type="ORF">H9703_05295</name>
</gene>